<keyword evidence="2" id="KW-0808">Transferase</keyword>
<comment type="caution">
    <text evidence="9">The sequence shown here is derived from an EMBL/GenBank/DDBJ whole genome shotgun (WGS) entry which is preliminary data.</text>
</comment>
<evidence type="ECO:0000256" key="4">
    <source>
        <dbReference type="ARBA" id="ARBA00022723"/>
    </source>
</evidence>
<evidence type="ECO:0000256" key="1">
    <source>
        <dbReference type="ARBA" id="ARBA00001946"/>
    </source>
</evidence>
<keyword evidence="3" id="KW-0548">Nucleotidyltransferase</keyword>
<accession>A0ABP8FS41</accession>
<keyword evidence="7" id="KW-0460">Magnesium</keyword>
<evidence type="ECO:0000256" key="7">
    <source>
        <dbReference type="ARBA" id="ARBA00022842"/>
    </source>
</evidence>
<comment type="cofactor">
    <cofactor evidence="1">
        <name>Mg(2+)</name>
        <dbReference type="ChEBI" id="CHEBI:18420"/>
    </cofactor>
</comment>
<evidence type="ECO:0000256" key="2">
    <source>
        <dbReference type="ARBA" id="ARBA00022679"/>
    </source>
</evidence>
<protein>
    <recommendedName>
        <fullName evidence="8">Polymerase beta nucleotidyltransferase domain-containing protein</fullName>
    </recommendedName>
</protein>
<dbReference type="EMBL" id="BAABFN010000004">
    <property type="protein sequence ID" value="GAA4309892.1"/>
    <property type="molecule type" value="Genomic_DNA"/>
</dbReference>
<evidence type="ECO:0000313" key="10">
    <source>
        <dbReference type="Proteomes" id="UP001501207"/>
    </source>
</evidence>
<gene>
    <name evidence="9" type="ORF">GCM10023143_18000</name>
</gene>
<dbReference type="PANTHER" id="PTHR33571:SF12">
    <property type="entry name" value="BSL3053 PROTEIN"/>
    <property type="match status" value="1"/>
</dbReference>
<keyword evidence="5" id="KW-0547">Nucleotide-binding</keyword>
<organism evidence="9 10">
    <name type="scientific">Compostibacter hankyongensis</name>
    <dbReference type="NCBI Taxonomy" id="1007089"/>
    <lineage>
        <taxon>Bacteria</taxon>
        <taxon>Pseudomonadati</taxon>
        <taxon>Bacteroidota</taxon>
        <taxon>Chitinophagia</taxon>
        <taxon>Chitinophagales</taxon>
        <taxon>Chitinophagaceae</taxon>
        <taxon>Compostibacter</taxon>
    </lineage>
</organism>
<evidence type="ECO:0000256" key="3">
    <source>
        <dbReference type="ARBA" id="ARBA00022695"/>
    </source>
</evidence>
<evidence type="ECO:0000256" key="5">
    <source>
        <dbReference type="ARBA" id="ARBA00022741"/>
    </source>
</evidence>
<dbReference type="Gene3D" id="3.30.460.10">
    <property type="entry name" value="Beta Polymerase, domain 2"/>
    <property type="match status" value="1"/>
</dbReference>
<dbReference type="PANTHER" id="PTHR33571">
    <property type="entry name" value="SSL8005 PROTEIN"/>
    <property type="match status" value="1"/>
</dbReference>
<dbReference type="Proteomes" id="UP001501207">
    <property type="component" value="Unassembled WGS sequence"/>
</dbReference>
<evidence type="ECO:0000313" key="9">
    <source>
        <dbReference type="EMBL" id="GAA4309892.1"/>
    </source>
</evidence>
<keyword evidence="10" id="KW-1185">Reference proteome</keyword>
<feature type="domain" description="Polymerase beta nucleotidyltransferase" evidence="8">
    <location>
        <begin position="24"/>
        <end position="107"/>
    </location>
</feature>
<evidence type="ECO:0000259" key="8">
    <source>
        <dbReference type="Pfam" id="PF18765"/>
    </source>
</evidence>
<dbReference type="InterPro" id="IPR043519">
    <property type="entry name" value="NT_sf"/>
</dbReference>
<sequence>MRIKKPHFPYLCDMNNLLQQNLPQIKHLMQQYGVRRAYAFGSAVKDTMHSKSDFDFLISFSPDLDYETYGTNYFNLLYALQDLLHKEVDLVSEETVTNPYLLQSINQHKFQVL</sequence>
<dbReference type="InterPro" id="IPR052038">
    <property type="entry name" value="Type-VII_TA_antitoxin"/>
</dbReference>
<keyword evidence="6" id="KW-0067">ATP-binding</keyword>
<dbReference type="InterPro" id="IPR041633">
    <property type="entry name" value="Polbeta"/>
</dbReference>
<evidence type="ECO:0000256" key="6">
    <source>
        <dbReference type="ARBA" id="ARBA00022840"/>
    </source>
</evidence>
<proteinExistence type="predicted"/>
<dbReference type="CDD" id="cd05403">
    <property type="entry name" value="NT_KNTase_like"/>
    <property type="match status" value="1"/>
</dbReference>
<dbReference type="SUPFAM" id="SSF81301">
    <property type="entry name" value="Nucleotidyltransferase"/>
    <property type="match status" value="1"/>
</dbReference>
<name>A0ABP8FS41_9BACT</name>
<reference evidence="10" key="1">
    <citation type="journal article" date="2019" name="Int. J. Syst. Evol. Microbiol.">
        <title>The Global Catalogue of Microorganisms (GCM) 10K type strain sequencing project: providing services to taxonomists for standard genome sequencing and annotation.</title>
        <authorList>
            <consortium name="The Broad Institute Genomics Platform"/>
            <consortium name="The Broad Institute Genome Sequencing Center for Infectious Disease"/>
            <person name="Wu L."/>
            <person name="Ma J."/>
        </authorList>
    </citation>
    <scope>NUCLEOTIDE SEQUENCE [LARGE SCALE GENOMIC DNA]</scope>
    <source>
        <strain evidence="10">JCM 17664</strain>
    </source>
</reference>
<dbReference type="Pfam" id="PF18765">
    <property type="entry name" value="Polbeta"/>
    <property type="match status" value="1"/>
</dbReference>
<keyword evidence="4" id="KW-0479">Metal-binding</keyword>